<comment type="caution">
    <text evidence="2">The sequence shown here is derived from an EMBL/GenBank/DDBJ whole genome shotgun (WGS) entry which is preliminary data.</text>
</comment>
<evidence type="ECO:0000313" key="3">
    <source>
        <dbReference type="Proteomes" id="UP000694660"/>
    </source>
</evidence>
<reference evidence="3" key="1">
    <citation type="journal article" date="2022" name="ISME J.">
        <title>Genetic and phylogenetic analysis of dissimilatory iodate-reducing bacteria identifies potential niches across the world's oceans.</title>
        <authorList>
            <person name="Reyes-Umana V."/>
            <person name="Henning Z."/>
            <person name="Lee K."/>
            <person name="Barnum T.P."/>
            <person name="Coates J.D."/>
        </authorList>
    </citation>
    <scope>NUCLEOTIDE SEQUENCE [LARGE SCALE GENOMIC DNA]</scope>
    <source>
        <strain evidence="3">IR12</strain>
    </source>
</reference>
<feature type="transmembrane region" description="Helical" evidence="1">
    <location>
        <begin position="54"/>
        <end position="74"/>
    </location>
</feature>
<accession>A0A944H7W1</accession>
<keyword evidence="3" id="KW-1185">Reference proteome</keyword>
<keyword evidence="1" id="KW-1133">Transmembrane helix</keyword>
<organism evidence="2 3">
    <name type="scientific">Denitromonas iodatirespirans</name>
    <dbReference type="NCBI Taxonomy" id="2795389"/>
    <lineage>
        <taxon>Bacteria</taxon>
        <taxon>Pseudomonadati</taxon>
        <taxon>Pseudomonadota</taxon>
        <taxon>Betaproteobacteria</taxon>
        <taxon>Rhodocyclales</taxon>
        <taxon>Zoogloeaceae</taxon>
        <taxon>Denitromonas</taxon>
    </lineage>
</organism>
<dbReference type="EMBL" id="JAEKFT010000010">
    <property type="protein sequence ID" value="MBT0961658.1"/>
    <property type="molecule type" value="Genomic_DNA"/>
</dbReference>
<name>A0A944H7W1_DENI1</name>
<gene>
    <name evidence="2" type="ORF">I8J34_10795</name>
</gene>
<evidence type="ECO:0000313" key="2">
    <source>
        <dbReference type="EMBL" id="MBT0961658.1"/>
    </source>
</evidence>
<evidence type="ECO:0000256" key="1">
    <source>
        <dbReference type="SAM" id="Phobius"/>
    </source>
</evidence>
<dbReference type="Proteomes" id="UP000694660">
    <property type="component" value="Unassembled WGS sequence"/>
</dbReference>
<dbReference type="AlphaFoldDB" id="A0A944H7W1"/>
<proteinExistence type="predicted"/>
<keyword evidence="1" id="KW-0472">Membrane</keyword>
<keyword evidence="1" id="KW-0812">Transmembrane</keyword>
<dbReference type="RefSeq" id="WP_214361414.1">
    <property type="nucleotide sequence ID" value="NZ_JAEKFT010000010.1"/>
</dbReference>
<feature type="transmembrane region" description="Helical" evidence="1">
    <location>
        <begin position="29"/>
        <end position="47"/>
    </location>
</feature>
<protein>
    <submittedName>
        <fullName evidence="2">Uncharacterized protein</fullName>
    </submittedName>
</protein>
<sequence>MTTLIALLQIFIIGLCVWGELARTVHRSSPVSTALGIIAMSAIVGLAKGGAGAGAVLLWLLVLAVLVALLRWASHRNHHRRLHL</sequence>